<dbReference type="InterPro" id="IPR014036">
    <property type="entry name" value="DeoR-like_C"/>
</dbReference>
<reference evidence="5 6" key="1">
    <citation type="submission" date="2018-04" db="EMBL/GenBank/DDBJ databases">
        <title>Brenneria corticis sp.nov.</title>
        <authorList>
            <person name="Li Y."/>
        </authorList>
    </citation>
    <scope>NUCLEOTIDE SEQUENCE [LARGE SCALE GENOMIC DNA]</scope>
    <source>
        <strain evidence="5 6">CFCC 11842</strain>
    </source>
</reference>
<dbReference type="Pfam" id="PF08220">
    <property type="entry name" value="HTH_DeoR"/>
    <property type="match status" value="1"/>
</dbReference>
<keyword evidence="2 5" id="KW-0238">DNA-binding</keyword>
<keyword evidence="3" id="KW-0804">Transcription</keyword>
<dbReference type="PANTHER" id="PTHR30363:SF8">
    <property type="entry name" value="DEOXYRIBOSE OPERON REPRESSOR"/>
    <property type="match status" value="1"/>
</dbReference>
<dbReference type="SMART" id="SM01134">
    <property type="entry name" value="DeoRC"/>
    <property type="match status" value="1"/>
</dbReference>
<dbReference type="Pfam" id="PF00455">
    <property type="entry name" value="DeoRC"/>
    <property type="match status" value="1"/>
</dbReference>
<evidence type="ECO:0000256" key="3">
    <source>
        <dbReference type="ARBA" id="ARBA00023163"/>
    </source>
</evidence>
<organism evidence="5 6">
    <name type="scientific">Brenneria corticis</name>
    <dbReference type="NCBI Taxonomy" id="2173106"/>
    <lineage>
        <taxon>Bacteria</taxon>
        <taxon>Pseudomonadati</taxon>
        <taxon>Pseudomonadota</taxon>
        <taxon>Gammaproteobacteria</taxon>
        <taxon>Enterobacterales</taxon>
        <taxon>Pectobacteriaceae</taxon>
        <taxon>Brenneria</taxon>
    </lineage>
</organism>
<protein>
    <submittedName>
        <fullName evidence="5">DNA-binding transcriptional repressor DeoR</fullName>
    </submittedName>
</protein>
<dbReference type="NCBIfam" id="NF007961">
    <property type="entry name" value="PRK10681.1"/>
    <property type="match status" value="1"/>
</dbReference>
<dbReference type="AlphaFoldDB" id="A0A2U1U6T6"/>
<accession>A0A2U1U6T6</accession>
<keyword evidence="6" id="KW-1185">Reference proteome</keyword>
<dbReference type="EMBL" id="QDKH01000007">
    <property type="protein sequence ID" value="PWC17352.1"/>
    <property type="molecule type" value="Genomic_DNA"/>
</dbReference>
<dbReference type="InterPro" id="IPR037171">
    <property type="entry name" value="NagB/RpiA_transferase-like"/>
</dbReference>
<dbReference type="InterPro" id="IPR001034">
    <property type="entry name" value="DeoR_HTH"/>
</dbReference>
<dbReference type="PANTHER" id="PTHR30363">
    <property type="entry name" value="HTH-TYPE TRANSCRIPTIONAL REGULATOR SRLR-RELATED"/>
    <property type="match status" value="1"/>
</dbReference>
<comment type="caution">
    <text evidence="5">The sequence shown here is derived from an EMBL/GenBank/DDBJ whole genome shotgun (WGS) entry which is preliminary data.</text>
</comment>
<dbReference type="PROSITE" id="PS00894">
    <property type="entry name" value="HTH_DEOR_1"/>
    <property type="match status" value="1"/>
</dbReference>
<dbReference type="InterPro" id="IPR050313">
    <property type="entry name" value="Carb_Metab_HTH_regulators"/>
</dbReference>
<dbReference type="InterPro" id="IPR018356">
    <property type="entry name" value="Tscrpt_reg_HTH_DeoR_CS"/>
</dbReference>
<dbReference type="Proteomes" id="UP000296159">
    <property type="component" value="Unassembled WGS sequence"/>
</dbReference>
<evidence type="ECO:0000259" key="4">
    <source>
        <dbReference type="PROSITE" id="PS51000"/>
    </source>
</evidence>
<evidence type="ECO:0000313" key="5">
    <source>
        <dbReference type="EMBL" id="PWC17352.1"/>
    </source>
</evidence>
<feature type="domain" description="HTH deoR-type" evidence="4">
    <location>
        <begin position="5"/>
        <end position="57"/>
    </location>
</feature>
<keyword evidence="1" id="KW-0805">Transcription regulation</keyword>
<gene>
    <name evidence="5" type="ORF">DDT56_07470</name>
</gene>
<name>A0A2U1U6T6_9GAMM</name>
<dbReference type="SMART" id="SM00420">
    <property type="entry name" value="HTH_DEOR"/>
    <property type="match status" value="1"/>
</dbReference>
<evidence type="ECO:0000256" key="1">
    <source>
        <dbReference type="ARBA" id="ARBA00023015"/>
    </source>
</evidence>
<proteinExistence type="predicted"/>
<dbReference type="GO" id="GO:0003677">
    <property type="term" value="F:DNA binding"/>
    <property type="evidence" value="ECO:0007669"/>
    <property type="project" value="UniProtKB-KW"/>
</dbReference>
<dbReference type="RefSeq" id="WP_136165830.1">
    <property type="nucleotide sequence ID" value="NZ_KZ819075.1"/>
</dbReference>
<sequence length="259" mass="28216">METRREERINKLAQALKKADKLHLKDAARLLGVSEMTVRRDLSAEPAAVVLLGGYVVSDLKSGNVTSYFVSDQQSKHVAEKQAAGEIAARLIEANDTVFFDCGTTTPFVIEAIPDELPFTAICYSLNTFLALQEKAACKVILCGGQFHPDNAIFTPLGQRNELDNICPNKAFISAAGIDLSAGATCFNFAELNMKHRALAMSQRAILVSDDSKFGQIKPACIGPLTLFDTLITNREPTADYIRYCNSNGIVLLSQPLTE</sequence>
<dbReference type="SUPFAM" id="SSF100950">
    <property type="entry name" value="NagB/RpiA/CoA transferase-like"/>
    <property type="match status" value="1"/>
</dbReference>
<dbReference type="PROSITE" id="PS51000">
    <property type="entry name" value="HTH_DEOR_2"/>
    <property type="match status" value="1"/>
</dbReference>
<evidence type="ECO:0000313" key="6">
    <source>
        <dbReference type="Proteomes" id="UP000296159"/>
    </source>
</evidence>
<evidence type="ECO:0000256" key="2">
    <source>
        <dbReference type="ARBA" id="ARBA00023125"/>
    </source>
</evidence>
<dbReference type="GO" id="GO:0003700">
    <property type="term" value="F:DNA-binding transcription factor activity"/>
    <property type="evidence" value="ECO:0007669"/>
    <property type="project" value="InterPro"/>
</dbReference>